<name>A0A7Y8FEM8_9PSED</name>
<sequence>MHSQAHDVGAPPVLEALRSGTALLHVALEKRLPFFSPQLDHDGYRRLLQAYYGFYSPMEATLNDSGLIPLGFDQALRLKTPTLLTDLHALGLDDSAIAALPHCTSLPPLDTPAACLGALYVLEGATLGGQILRREMAQRLGLDAGNGGAFLNVYGAETGRRWKDFLDYLNHVPLDAHAKLRAVNAARSTFSCFEQWLDSQEVLL</sequence>
<evidence type="ECO:0000313" key="1">
    <source>
        <dbReference type="EMBL" id="NWE77519.1"/>
    </source>
</evidence>
<dbReference type="Pfam" id="PF01126">
    <property type="entry name" value="Heme_oxygenase"/>
    <property type="match status" value="1"/>
</dbReference>
<dbReference type="EMBL" id="JACARF010000021">
    <property type="protein sequence ID" value="NWE77519.1"/>
    <property type="molecule type" value="Genomic_DNA"/>
</dbReference>
<gene>
    <name evidence="1" type="ORF">HX828_18290</name>
</gene>
<dbReference type="GO" id="GO:0004392">
    <property type="term" value="F:heme oxygenase (decyclizing) activity"/>
    <property type="evidence" value="ECO:0007669"/>
    <property type="project" value="InterPro"/>
</dbReference>
<dbReference type="Gene3D" id="1.20.910.10">
    <property type="entry name" value="Heme oxygenase-like"/>
    <property type="match status" value="1"/>
</dbReference>
<comment type="caution">
    <text evidence="1">The sequence shown here is derived from an EMBL/GenBank/DDBJ whole genome shotgun (WGS) entry which is preliminary data.</text>
</comment>
<proteinExistence type="predicted"/>
<dbReference type="CDD" id="cd19166">
    <property type="entry name" value="HemeO-bac"/>
    <property type="match status" value="1"/>
</dbReference>
<accession>A0A7Y8FEM8</accession>
<dbReference type="InterPro" id="IPR016084">
    <property type="entry name" value="Haem_Oase-like_multi-hlx"/>
</dbReference>
<reference evidence="1 2" key="1">
    <citation type="submission" date="2020-04" db="EMBL/GenBank/DDBJ databases">
        <title>Molecular characterization of pseudomonads from Agaricus bisporus reveal novel blotch 2 pathogens in Western Europe.</title>
        <authorList>
            <person name="Taparia T."/>
            <person name="Krijger M."/>
            <person name="Haynes E."/>
            <person name="Elpinstone J.G."/>
            <person name="Noble R."/>
            <person name="Van Der Wolf J."/>
        </authorList>
    </citation>
    <scope>NUCLEOTIDE SEQUENCE [LARGE SCALE GENOMIC DNA]</scope>
    <source>
        <strain evidence="1 2">IPO3781</strain>
    </source>
</reference>
<protein>
    <submittedName>
        <fullName evidence="1">Biliverdin-producing heme oxygenase</fullName>
    </submittedName>
</protein>
<organism evidence="1 2">
    <name type="scientific">Pseudomonas yamanorum</name>
    <dbReference type="NCBI Taxonomy" id="515393"/>
    <lineage>
        <taxon>Bacteria</taxon>
        <taxon>Pseudomonadati</taxon>
        <taxon>Pseudomonadota</taxon>
        <taxon>Gammaproteobacteria</taxon>
        <taxon>Pseudomonadales</taxon>
        <taxon>Pseudomonadaceae</taxon>
        <taxon>Pseudomonas</taxon>
    </lineage>
</organism>
<dbReference type="InterPro" id="IPR016053">
    <property type="entry name" value="Haem_Oase-like"/>
</dbReference>
<evidence type="ECO:0000313" key="2">
    <source>
        <dbReference type="Proteomes" id="UP000537188"/>
    </source>
</evidence>
<dbReference type="Proteomes" id="UP000537188">
    <property type="component" value="Unassembled WGS sequence"/>
</dbReference>
<dbReference type="SUPFAM" id="SSF48613">
    <property type="entry name" value="Heme oxygenase-like"/>
    <property type="match status" value="1"/>
</dbReference>
<dbReference type="AlphaFoldDB" id="A0A7Y8FEM8"/>
<dbReference type="RefSeq" id="WP_177114825.1">
    <property type="nucleotide sequence ID" value="NZ_JACARF010000021.1"/>
</dbReference>
<dbReference type="GO" id="GO:0006788">
    <property type="term" value="P:heme oxidation"/>
    <property type="evidence" value="ECO:0007669"/>
    <property type="project" value="InterPro"/>
</dbReference>